<gene>
    <name evidence="1" type="ORF">HNR23_002301</name>
</gene>
<evidence type="ECO:0000313" key="2">
    <source>
        <dbReference type="Proteomes" id="UP000546642"/>
    </source>
</evidence>
<keyword evidence="2" id="KW-1185">Reference proteome</keyword>
<dbReference type="Proteomes" id="UP000546642">
    <property type="component" value="Unassembled WGS sequence"/>
</dbReference>
<reference evidence="1 2" key="1">
    <citation type="submission" date="2020-08" db="EMBL/GenBank/DDBJ databases">
        <title>Sequencing the genomes of 1000 actinobacteria strains.</title>
        <authorList>
            <person name="Klenk H.-P."/>
        </authorList>
    </citation>
    <scope>NUCLEOTIDE SEQUENCE [LARGE SCALE GENOMIC DNA]</scope>
    <source>
        <strain evidence="1 2">DSM 46659</strain>
    </source>
</reference>
<dbReference type="RefSeq" id="WP_184075569.1">
    <property type="nucleotide sequence ID" value="NZ_JACHDS010000001.1"/>
</dbReference>
<accession>A0A7W9YJB0</accession>
<comment type="caution">
    <text evidence="1">The sequence shown here is derived from an EMBL/GenBank/DDBJ whole genome shotgun (WGS) entry which is preliminary data.</text>
</comment>
<dbReference type="AlphaFoldDB" id="A0A7W9YJB0"/>
<evidence type="ECO:0000313" key="1">
    <source>
        <dbReference type="EMBL" id="MBB6172241.1"/>
    </source>
</evidence>
<name>A0A7W9YJB0_9ACTN</name>
<dbReference type="EMBL" id="JACHDS010000001">
    <property type="protein sequence ID" value="MBB6172241.1"/>
    <property type="molecule type" value="Genomic_DNA"/>
</dbReference>
<protein>
    <submittedName>
        <fullName evidence="1">Uncharacterized protein</fullName>
    </submittedName>
</protein>
<proteinExistence type="predicted"/>
<organism evidence="1 2">
    <name type="scientific">Nocardiopsis mwathae</name>
    <dbReference type="NCBI Taxonomy" id="1472723"/>
    <lineage>
        <taxon>Bacteria</taxon>
        <taxon>Bacillati</taxon>
        <taxon>Actinomycetota</taxon>
        <taxon>Actinomycetes</taxon>
        <taxon>Streptosporangiales</taxon>
        <taxon>Nocardiopsidaceae</taxon>
        <taxon>Nocardiopsis</taxon>
    </lineage>
</organism>
<sequence length="87" mass="9454">MTTTLTAPATHLIDTDDMREAFYEALLNELPGALEIGLCDVRCTCNEVLYELDGTLAITTALINEIDDLALDHFASPDCGAPGHWDD</sequence>